<organism evidence="13 14">
    <name type="scientific">Engelhardtia mirabilis</name>
    <dbReference type="NCBI Taxonomy" id="2528011"/>
    <lineage>
        <taxon>Bacteria</taxon>
        <taxon>Pseudomonadati</taxon>
        <taxon>Planctomycetota</taxon>
        <taxon>Planctomycetia</taxon>
        <taxon>Planctomycetia incertae sedis</taxon>
        <taxon>Engelhardtia</taxon>
    </lineage>
</organism>
<evidence type="ECO:0000256" key="3">
    <source>
        <dbReference type="ARBA" id="ARBA00005985"/>
    </source>
</evidence>
<evidence type="ECO:0000256" key="5">
    <source>
        <dbReference type="ARBA" id="ARBA00022519"/>
    </source>
</evidence>
<dbReference type="GO" id="GO:0006744">
    <property type="term" value="P:ubiquinone biosynthetic process"/>
    <property type="evidence" value="ECO:0007669"/>
    <property type="project" value="UniProtKB-KW"/>
</dbReference>
<dbReference type="Gene3D" id="1.10.357.140">
    <property type="entry name" value="UbiA prenyltransferase"/>
    <property type="match status" value="1"/>
</dbReference>
<feature type="transmembrane region" description="Helical" evidence="12">
    <location>
        <begin position="83"/>
        <end position="104"/>
    </location>
</feature>
<reference evidence="13 14" key="1">
    <citation type="submission" date="2019-02" db="EMBL/GenBank/DDBJ databases">
        <title>Deep-cultivation of Planctomycetes and their phenomic and genomic characterization uncovers novel biology.</title>
        <authorList>
            <person name="Wiegand S."/>
            <person name="Jogler M."/>
            <person name="Boedeker C."/>
            <person name="Pinto D."/>
            <person name="Vollmers J."/>
            <person name="Rivas-Marin E."/>
            <person name="Kohn T."/>
            <person name="Peeters S.H."/>
            <person name="Heuer A."/>
            <person name="Rast P."/>
            <person name="Oberbeckmann S."/>
            <person name="Bunk B."/>
            <person name="Jeske O."/>
            <person name="Meyerdierks A."/>
            <person name="Storesund J.E."/>
            <person name="Kallscheuer N."/>
            <person name="Luecker S."/>
            <person name="Lage O.M."/>
            <person name="Pohl T."/>
            <person name="Merkel B.J."/>
            <person name="Hornburger P."/>
            <person name="Mueller R.-W."/>
            <person name="Bruemmer F."/>
            <person name="Labrenz M."/>
            <person name="Spormann A.M."/>
            <person name="Op den Camp H."/>
            <person name="Overmann J."/>
            <person name="Amann R."/>
            <person name="Jetten M.S.M."/>
            <person name="Mascher T."/>
            <person name="Medema M.H."/>
            <person name="Devos D.P."/>
            <person name="Kaster A.-K."/>
            <person name="Ovreas L."/>
            <person name="Rohde M."/>
            <person name="Galperin M.Y."/>
            <person name="Jogler C."/>
        </authorList>
    </citation>
    <scope>NUCLEOTIDE SEQUENCE [LARGE SCALE GENOMIC DNA]</scope>
    <source>
        <strain evidence="13 14">Pla133</strain>
    </source>
</reference>
<dbReference type="FunFam" id="1.20.120.1780:FF:000001">
    <property type="entry name" value="4-hydroxybenzoate octaprenyltransferase"/>
    <property type="match status" value="1"/>
</dbReference>
<dbReference type="CDD" id="cd13959">
    <property type="entry name" value="PT_UbiA_COQ2"/>
    <property type="match status" value="1"/>
</dbReference>
<keyword evidence="10 12" id="KW-0472">Membrane</keyword>
<keyword evidence="14" id="KW-1185">Reference proteome</keyword>
<feature type="transmembrane region" description="Helical" evidence="12">
    <location>
        <begin position="12"/>
        <end position="32"/>
    </location>
</feature>
<comment type="cofactor">
    <cofactor evidence="1">
        <name>Mg(2+)</name>
        <dbReference type="ChEBI" id="CHEBI:18420"/>
    </cofactor>
</comment>
<keyword evidence="5" id="KW-0997">Cell inner membrane</keyword>
<name>A0A518BJA1_9BACT</name>
<evidence type="ECO:0000256" key="11">
    <source>
        <dbReference type="ARBA" id="ARBA00034524"/>
    </source>
</evidence>
<dbReference type="NCBIfam" id="TIGR01475">
    <property type="entry name" value="ubiA_other"/>
    <property type="match status" value="1"/>
</dbReference>
<dbReference type="EMBL" id="CP036287">
    <property type="protein sequence ID" value="QDU67051.1"/>
    <property type="molecule type" value="Genomic_DNA"/>
</dbReference>
<dbReference type="PANTHER" id="PTHR11048:SF28">
    <property type="entry name" value="4-HYDROXYBENZOATE POLYPRENYLTRANSFERASE, MITOCHONDRIAL"/>
    <property type="match status" value="1"/>
</dbReference>
<dbReference type="Pfam" id="PF01040">
    <property type="entry name" value="UbiA"/>
    <property type="match status" value="1"/>
</dbReference>
<evidence type="ECO:0000313" key="14">
    <source>
        <dbReference type="Proteomes" id="UP000316921"/>
    </source>
</evidence>
<evidence type="ECO:0000256" key="4">
    <source>
        <dbReference type="ARBA" id="ARBA00022475"/>
    </source>
</evidence>
<evidence type="ECO:0000256" key="7">
    <source>
        <dbReference type="ARBA" id="ARBA00022688"/>
    </source>
</evidence>
<feature type="transmembrane region" description="Helical" evidence="12">
    <location>
        <begin position="204"/>
        <end position="225"/>
    </location>
</feature>
<feature type="transmembrane region" description="Helical" evidence="12">
    <location>
        <begin position="134"/>
        <end position="153"/>
    </location>
</feature>
<dbReference type="PANTHER" id="PTHR11048">
    <property type="entry name" value="PRENYLTRANSFERASES"/>
    <property type="match status" value="1"/>
</dbReference>
<dbReference type="InterPro" id="IPR044878">
    <property type="entry name" value="UbiA_sf"/>
</dbReference>
<keyword evidence="8 12" id="KW-0812">Transmembrane</keyword>
<dbReference type="Gene3D" id="1.20.120.1780">
    <property type="entry name" value="UbiA prenyltransferase"/>
    <property type="match status" value="1"/>
</dbReference>
<feature type="transmembrane region" description="Helical" evidence="12">
    <location>
        <begin position="110"/>
        <end position="127"/>
    </location>
</feature>
<evidence type="ECO:0000256" key="6">
    <source>
        <dbReference type="ARBA" id="ARBA00022679"/>
    </source>
</evidence>
<feature type="transmembrane region" description="Helical" evidence="12">
    <location>
        <begin position="231"/>
        <end position="248"/>
    </location>
</feature>
<comment type="subcellular location">
    <subcellularLocation>
        <location evidence="2">Membrane</location>
        <topology evidence="2">Multi-pass membrane protein</topology>
    </subcellularLocation>
</comment>
<evidence type="ECO:0000256" key="2">
    <source>
        <dbReference type="ARBA" id="ARBA00004141"/>
    </source>
</evidence>
<dbReference type="FunFam" id="1.10.357.140:FF:000008">
    <property type="entry name" value="4-hydroxybenzoate octaprenyltransferase"/>
    <property type="match status" value="1"/>
</dbReference>
<evidence type="ECO:0000256" key="9">
    <source>
        <dbReference type="ARBA" id="ARBA00022989"/>
    </source>
</evidence>
<evidence type="ECO:0000256" key="12">
    <source>
        <dbReference type="SAM" id="Phobius"/>
    </source>
</evidence>
<keyword evidence="4" id="KW-1003">Cell membrane</keyword>
<feature type="transmembrane region" description="Helical" evidence="12">
    <location>
        <begin position="38"/>
        <end position="62"/>
    </location>
</feature>
<dbReference type="RefSeq" id="WP_419192340.1">
    <property type="nucleotide sequence ID" value="NZ_CP036287.1"/>
</dbReference>
<dbReference type="InterPro" id="IPR039653">
    <property type="entry name" value="Prenyltransferase"/>
</dbReference>
<feature type="transmembrane region" description="Helical" evidence="12">
    <location>
        <begin position="268"/>
        <end position="290"/>
    </location>
</feature>
<keyword evidence="7" id="KW-0831">Ubiquinone biosynthesis</keyword>
<protein>
    <recommendedName>
        <fullName evidence="11">4-hydroxybenzoate polyprenyltransferase</fullName>
        <ecNumber evidence="11">2.5.1.39</ecNumber>
    </recommendedName>
</protein>
<keyword evidence="9 12" id="KW-1133">Transmembrane helix</keyword>
<evidence type="ECO:0000256" key="8">
    <source>
        <dbReference type="ARBA" id="ARBA00022692"/>
    </source>
</evidence>
<dbReference type="InterPro" id="IPR000537">
    <property type="entry name" value="UbiA_prenyltransferase"/>
</dbReference>
<dbReference type="Proteomes" id="UP000316921">
    <property type="component" value="Chromosome"/>
</dbReference>
<dbReference type="GO" id="GO:0008412">
    <property type="term" value="F:4-hydroxybenzoate polyprenyltransferase activity"/>
    <property type="evidence" value="ECO:0007669"/>
    <property type="project" value="UniProtKB-EC"/>
</dbReference>
<gene>
    <name evidence="13" type="primary">ubiA</name>
    <name evidence="13" type="ORF">Pla133_21290</name>
</gene>
<dbReference type="EC" id="2.5.1.39" evidence="11"/>
<dbReference type="InterPro" id="IPR006371">
    <property type="entry name" value="Polyprenyltransferase_UbiA-li"/>
</dbReference>
<accession>A0A518BJA1</accession>
<evidence type="ECO:0000256" key="10">
    <source>
        <dbReference type="ARBA" id="ARBA00023136"/>
    </source>
</evidence>
<dbReference type="AlphaFoldDB" id="A0A518BJA1"/>
<keyword evidence="6 13" id="KW-0808">Transferase</keyword>
<evidence type="ECO:0000256" key="1">
    <source>
        <dbReference type="ARBA" id="ARBA00001946"/>
    </source>
</evidence>
<proteinExistence type="inferred from homology"/>
<evidence type="ECO:0000313" key="13">
    <source>
        <dbReference type="EMBL" id="QDU67051.1"/>
    </source>
</evidence>
<dbReference type="KEGG" id="pbap:Pla133_21290"/>
<dbReference type="GO" id="GO:0005886">
    <property type="term" value="C:plasma membrane"/>
    <property type="evidence" value="ECO:0007669"/>
    <property type="project" value="TreeGrafter"/>
</dbReference>
<sequence length="294" mass="30674">MIAALSDHLRLVKFSHSIFALPFALASAWVAAGGPPSARLGALVVVCAVAARTAAMGFNRLVDRHIDAKNPRTIGRELPSGKLTPAQVGALVLMSCAVFVIAAIALNPLAGQLSPVVLAVLLGYSFAKRFTWAVHLWLGLSLALAPLGAWVAVRGNLEGDLLAPLALAGAVLTWVAGFDLIYACQDAAFDRGQGLHSIPARFGVSRALSLSSLLHVATALLLVAFGWSAGLGIAFALALLVTGSLLVWQHRLVRPDDLSRVDMAFFSLNGWIGLLLFVGVAVDLALGSGIQGVH</sequence>
<comment type="similarity">
    <text evidence="3">Belongs to the UbiA prenyltransferase family.</text>
</comment>
<feature type="transmembrane region" description="Helical" evidence="12">
    <location>
        <begin position="165"/>
        <end position="183"/>
    </location>
</feature>